<keyword evidence="4" id="KW-0238">DNA-binding</keyword>
<feature type="compositionally biased region" description="Pro residues" evidence="6">
    <location>
        <begin position="436"/>
        <end position="467"/>
    </location>
</feature>
<dbReference type="GO" id="GO:0016987">
    <property type="term" value="F:sigma factor activity"/>
    <property type="evidence" value="ECO:0007669"/>
    <property type="project" value="UniProtKB-KW"/>
</dbReference>
<dbReference type="PANTHER" id="PTHR43133">
    <property type="entry name" value="RNA POLYMERASE ECF-TYPE SIGMA FACTO"/>
    <property type="match status" value="1"/>
</dbReference>
<dbReference type="InterPro" id="IPR039425">
    <property type="entry name" value="RNA_pol_sigma-70-like"/>
</dbReference>
<reference evidence="9" key="1">
    <citation type="submission" date="2020-05" db="EMBL/GenBank/DDBJ databases">
        <authorList>
            <person name="Chiriac C."/>
            <person name="Salcher M."/>
            <person name="Ghai R."/>
            <person name="Kavagutti S V."/>
        </authorList>
    </citation>
    <scope>NUCLEOTIDE SEQUENCE</scope>
</reference>
<name>A0A6J6TPM4_9ZZZZ</name>
<proteinExistence type="inferred from homology"/>
<evidence type="ECO:0000256" key="4">
    <source>
        <dbReference type="ARBA" id="ARBA00023125"/>
    </source>
</evidence>
<dbReference type="Pfam" id="PF04542">
    <property type="entry name" value="Sigma70_r2"/>
    <property type="match status" value="1"/>
</dbReference>
<evidence type="ECO:0000256" key="6">
    <source>
        <dbReference type="SAM" id="MobiDB-lite"/>
    </source>
</evidence>
<dbReference type="SUPFAM" id="SSF88659">
    <property type="entry name" value="Sigma3 and sigma4 domains of RNA polymerase sigma factors"/>
    <property type="match status" value="1"/>
</dbReference>
<comment type="similarity">
    <text evidence="1">Belongs to the sigma-70 factor family. ECF subfamily.</text>
</comment>
<evidence type="ECO:0000259" key="8">
    <source>
        <dbReference type="Pfam" id="PF13490"/>
    </source>
</evidence>
<organism evidence="9">
    <name type="scientific">freshwater metagenome</name>
    <dbReference type="NCBI Taxonomy" id="449393"/>
    <lineage>
        <taxon>unclassified sequences</taxon>
        <taxon>metagenomes</taxon>
        <taxon>ecological metagenomes</taxon>
    </lineage>
</organism>
<dbReference type="Gene3D" id="1.10.10.10">
    <property type="entry name" value="Winged helix-like DNA-binding domain superfamily/Winged helix DNA-binding domain"/>
    <property type="match status" value="1"/>
</dbReference>
<feature type="compositionally biased region" description="Low complexity" evidence="6">
    <location>
        <begin position="344"/>
        <end position="354"/>
    </location>
</feature>
<feature type="domain" description="RNA polymerase sigma-70 region 2" evidence="7">
    <location>
        <begin position="45"/>
        <end position="111"/>
    </location>
</feature>
<dbReference type="InterPro" id="IPR027383">
    <property type="entry name" value="Znf_put"/>
</dbReference>
<dbReference type="Pfam" id="PF13490">
    <property type="entry name" value="zf-HC2"/>
    <property type="match status" value="1"/>
</dbReference>
<dbReference type="Gene3D" id="1.10.1740.10">
    <property type="match status" value="1"/>
</dbReference>
<evidence type="ECO:0000256" key="1">
    <source>
        <dbReference type="ARBA" id="ARBA00010641"/>
    </source>
</evidence>
<keyword evidence="5" id="KW-0804">Transcription</keyword>
<dbReference type="SUPFAM" id="SSF88946">
    <property type="entry name" value="Sigma2 domain of RNA polymerase sigma factors"/>
    <property type="match status" value="1"/>
</dbReference>
<dbReference type="InterPro" id="IPR007627">
    <property type="entry name" value="RNA_pol_sigma70_r2"/>
</dbReference>
<dbReference type="InterPro" id="IPR014284">
    <property type="entry name" value="RNA_pol_sigma-70_dom"/>
</dbReference>
<dbReference type="EMBL" id="CAEZYQ010000013">
    <property type="protein sequence ID" value="CAB4748694.1"/>
    <property type="molecule type" value="Genomic_DNA"/>
</dbReference>
<feature type="region of interest" description="Disordered" evidence="6">
    <location>
        <begin position="338"/>
        <end position="471"/>
    </location>
</feature>
<dbReference type="NCBIfam" id="TIGR02937">
    <property type="entry name" value="sigma70-ECF"/>
    <property type="match status" value="1"/>
</dbReference>
<dbReference type="InterPro" id="IPR013324">
    <property type="entry name" value="RNA_pol_sigma_r3/r4-like"/>
</dbReference>
<dbReference type="GO" id="GO:0006352">
    <property type="term" value="P:DNA-templated transcription initiation"/>
    <property type="evidence" value="ECO:0007669"/>
    <property type="project" value="InterPro"/>
</dbReference>
<evidence type="ECO:0000313" key="9">
    <source>
        <dbReference type="EMBL" id="CAB4748694.1"/>
    </source>
</evidence>
<dbReference type="InterPro" id="IPR041916">
    <property type="entry name" value="Anti_sigma_zinc_sf"/>
</dbReference>
<protein>
    <submittedName>
        <fullName evidence="9">Unannotated protein</fullName>
    </submittedName>
</protein>
<evidence type="ECO:0000256" key="3">
    <source>
        <dbReference type="ARBA" id="ARBA00023082"/>
    </source>
</evidence>
<dbReference type="PANTHER" id="PTHR43133:SF8">
    <property type="entry name" value="RNA POLYMERASE SIGMA FACTOR HI_1459-RELATED"/>
    <property type="match status" value="1"/>
</dbReference>
<evidence type="ECO:0000256" key="2">
    <source>
        <dbReference type="ARBA" id="ARBA00023015"/>
    </source>
</evidence>
<sequence length="566" mass="58227">MIFRRVVRCTPVSATEAPAALLLERSDADLIAAVRAGDLESYGELFARHAEAARRLARQLTRGSGDAEDLVSDAFAKVMEVLRRGGGPDEAFRAYLLTSLRRLHVDRTRVTARATPTDDIAAYDAGVPFHDTAVAGFENEAAAEAFASLPERWQLVLWHTEVEGAKPADVAPLLGMSPNSVAALAYRAREGLREAFLAAHAARSDDQDCRTTQGRLGAYVRGNSSRRDAGKVEEHLEGCRRCAGIYLELVEVNSGLGALLAPLLLGGAAAAYVGSGAVAVTAATGAATGVGWTGWLLAVPGRIRDLALANLPATAAAGVATAAVVGGSVVAGVAITSDDPPREAATTAPASPGAAEDDAVDPAGEPAPGNGDAAAREEDDAPGDTGFGTDPTDPALDGLPADELPADEPPSDGAPTDEVPVEAPPGDESPTEEAPEPPGDGPGPQPGPEPQPEPQPQPEPEPEPTPPLTAEGRATTALGLSWRVVLDVAGLEEGTTGRVRLTSDRPLLALTLDRRCAGLALGPASCSLSGGTYTFRALPAPGQRTTLTFEVETADGRTTTVRVPLA</sequence>
<accession>A0A6J6TPM4</accession>
<evidence type="ECO:0000256" key="5">
    <source>
        <dbReference type="ARBA" id="ARBA00023163"/>
    </source>
</evidence>
<dbReference type="InterPro" id="IPR036388">
    <property type="entry name" value="WH-like_DNA-bd_sf"/>
</dbReference>
<dbReference type="InterPro" id="IPR013325">
    <property type="entry name" value="RNA_pol_sigma_r2"/>
</dbReference>
<gene>
    <name evidence="9" type="ORF">UFOPK2761_01831</name>
</gene>
<dbReference type="AlphaFoldDB" id="A0A6J6TPM4"/>
<keyword evidence="3" id="KW-0731">Sigma factor</keyword>
<feature type="domain" description="Putative zinc-finger" evidence="8">
    <location>
        <begin position="209"/>
        <end position="243"/>
    </location>
</feature>
<dbReference type="Gene3D" id="1.10.10.1320">
    <property type="entry name" value="Anti-sigma factor, zinc-finger domain"/>
    <property type="match status" value="1"/>
</dbReference>
<keyword evidence="2" id="KW-0805">Transcription regulation</keyword>
<dbReference type="GO" id="GO:0003677">
    <property type="term" value="F:DNA binding"/>
    <property type="evidence" value="ECO:0007669"/>
    <property type="project" value="UniProtKB-KW"/>
</dbReference>
<evidence type="ECO:0000259" key="7">
    <source>
        <dbReference type="Pfam" id="PF04542"/>
    </source>
</evidence>